<evidence type="ECO:0000256" key="1">
    <source>
        <dbReference type="SAM" id="MobiDB-lite"/>
    </source>
</evidence>
<dbReference type="Proteomes" id="UP001148018">
    <property type="component" value="Unassembled WGS sequence"/>
</dbReference>
<name>A0A9Q0DJH6_9TELE</name>
<sequence>MGGAAARLISPPWVAGRQGGRLLPGTQSPVQRGAQPGPGPSLTPGPGPGLTAHPGPGPSPTPARIAKYS</sequence>
<gene>
    <name evidence="2" type="ORF">NHX12_010292</name>
</gene>
<protein>
    <submittedName>
        <fullName evidence="2">Uncharacterized protein</fullName>
    </submittedName>
</protein>
<reference evidence="2" key="1">
    <citation type="submission" date="2022-07" db="EMBL/GenBank/DDBJ databases">
        <title>Chromosome-level genome of Muraenolepis orangiensis.</title>
        <authorList>
            <person name="Kim J."/>
        </authorList>
    </citation>
    <scope>NUCLEOTIDE SEQUENCE</scope>
    <source>
        <strain evidence="2">KU_S4_2022</strain>
        <tissue evidence="2">Muscle</tissue>
    </source>
</reference>
<keyword evidence="3" id="KW-1185">Reference proteome</keyword>
<dbReference type="EMBL" id="JANIIK010000115">
    <property type="protein sequence ID" value="KAJ3589447.1"/>
    <property type="molecule type" value="Genomic_DNA"/>
</dbReference>
<feature type="compositionally biased region" description="Pro residues" evidence="1">
    <location>
        <begin position="37"/>
        <end position="47"/>
    </location>
</feature>
<accession>A0A9Q0DJH6</accession>
<feature type="region of interest" description="Disordered" evidence="1">
    <location>
        <begin position="1"/>
        <end position="69"/>
    </location>
</feature>
<evidence type="ECO:0000313" key="2">
    <source>
        <dbReference type="EMBL" id="KAJ3589447.1"/>
    </source>
</evidence>
<evidence type="ECO:0000313" key="3">
    <source>
        <dbReference type="Proteomes" id="UP001148018"/>
    </source>
</evidence>
<comment type="caution">
    <text evidence="2">The sequence shown here is derived from an EMBL/GenBank/DDBJ whole genome shotgun (WGS) entry which is preliminary data.</text>
</comment>
<dbReference type="AlphaFoldDB" id="A0A9Q0DJH6"/>
<proteinExistence type="predicted"/>
<organism evidence="2 3">
    <name type="scientific">Muraenolepis orangiensis</name>
    <name type="common">Patagonian moray cod</name>
    <dbReference type="NCBI Taxonomy" id="630683"/>
    <lineage>
        <taxon>Eukaryota</taxon>
        <taxon>Metazoa</taxon>
        <taxon>Chordata</taxon>
        <taxon>Craniata</taxon>
        <taxon>Vertebrata</taxon>
        <taxon>Euteleostomi</taxon>
        <taxon>Actinopterygii</taxon>
        <taxon>Neopterygii</taxon>
        <taxon>Teleostei</taxon>
        <taxon>Neoteleostei</taxon>
        <taxon>Acanthomorphata</taxon>
        <taxon>Zeiogadaria</taxon>
        <taxon>Gadariae</taxon>
        <taxon>Gadiformes</taxon>
        <taxon>Muraenolepidoidei</taxon>
        <taxon>Muraenolepididae</taxon>
        <taxon>Muraenolepis</taxon>
    </lineage>
</organism>